<dbReference type="PANTHER" id="PTHR30523">
    <property type="entry name" value="PHOSPHOENOLPYRUVATE CARBOXYLASE"/>
    <property type="match status" value="1"/>
</dbReference>
<evidence type="ECO:0008006" key="2">
    <source>
        <dbReference type="Google" id="ProtNLM"/>
    </source>
</evidence>
<dbReference type="PRINTS" id="PR00150">
    <property type="entry name" value="PEPCARBXLASE"/>
</dbReference>
<dbReference type="GO" id="GO:0015977">
    <property type="term" value="P:carbon fixation"/>
    <property type="evidence" value="ECO:0007669"/>
    <property type="project" value="InterPro"/>
</dbReference>
<protein>
    <recommendedName>
        <fullName evidence="2">Phosphoenolpyruvate carboxylase</fullName>
    </recommendedName>
</protein>
<evidence type="ECO:0000313" key="1">
    <source>
        <dbReference type="EMBL" id="GAG63165.1"/>
    </source>
</evidence>
<dbReference type="GO" id="GO:0005829">
    <property type="term" value="C:cytosol"/>
    <property type="evidence" value="ECO:0007669"/>
    <property type="project" value="TreeGrafter"/>
</dbReference>
<dbReference type="GO" id="GO:0006099">
    <property type="term" value="P:tricarboxylic acid cycle"/>
    <property type="evidence" value="ECO:0007669"/>
    <property type="project" value="InterPro"/>
</dbReference>
<dbReference type="Pfam" id="PF00311">
    <property type="entry name" value="PEPcase"/>
    <property type="match status" value="1"/>
</dbReference>
<feature type="non-terminal residue" evidence="1">
    <location>
        <position position="1"/>
    </location>
</feature>
<reference evidence="1" key="1">
    <citation type="journal article" date="2014" name="Front. Microbiol.">
        <title>High frequency of phylogenetically diverse reductive dehalogenase-homologous genes in deep subseafloor sedimentary metagenomes.</title>
        <authorList>
            <person name="Kawai M."/>
            <person name="Futagami T."/>
            <person name="Toyoda A."/>
            <person name="Takaki Y."/>
            <person name="Nishi S."/>
            <person name="Hori S."/>
            <person name="Arai W."/>
            <person name="Tsubouchi T."/>
            <person name="Morono Y."/>
            <person name="Uchiyama I."/>
            <person name="Ito T."/>
            <person name="Fujiyama A."/>
            <person name="Inagaki F."/>
            <person name="Takami H."/>
        </authorList>
    </citation>
    <scope>NUCLEOTIDE SEQUENCE</scope>
    <source>
        <strain evidence="1">Expedition CK06-06</strain>
    </source>
</reference>
<dbReference type="InterPro" id="IPR015813">
    <property type="entry name" value="Pyrv/PenolPyrv_kinase-like_dom"/>
</dbReference>
<proteinExistence type="predicted"/>
<name>X0Z1X3_9ZZZZ</name>
<dbReference type="PANTHER" id="PTHR30523:SF6">
    <property type="entry name" value="PHOSPHOENOLPYRUVATE CARBOXYLASE"/>
    <property type="match status" value="1"/>
</dbReference>
<dbReference type="EMBL" id="BART01009117">
    <property type="protein sequence ID" value="GAG63165.1"/>
    <property type="molecule type" value="Genomic_DNA"/>
</dbReference>
<dbReference type="InterPro" id="IPR021135">
    <property type="entry name" value="PEP_COase"/>
</dbReference>
<gene>
    <name evidence="1" type="ORF">S01H4_20299</name>
</gene>
<accession>X0Z1X3</accession>
<organism evidence="1">
    <name type="scientific">marine sediment metagenome</name>
    <dbReference type="NCBI Taxonomy" id="412755"/>
    <lineage>
        <taxon>unclassified sequences</taxon>
        <taxon>metagenomes</taxon>
        <taxon>ecological metagenomes</taxon>
    </lineage>
</organism>
<comment type="caution">
    <text evidence="1">The sequence shown here is derived from an EMBL/GenBank/DDBJ whole genome shotgun (WGS) entry which is preliminary data.</text>
</comment>
<dbReference type="AlphaFoldDB" id="X0Z1X3"/>
<sequence>QPYQTPQQLSKDLLTLQLTINNEHDGLYADKVDHLISAVNCFGFNFASLDIRQDARVHSQLVHDILQKTANIDYRKQNAAEQINTLHHYLAKPAPALPEFPADSVEYDIVDMIKALPSLQQIVGERGIHRYILSNTQSAQHVLELLLLCHWCGIDAAIDIIPLFESIDDLTNAADIMDTLYQDAHYAPHLQQRHGKQTIMLGFSDGTKDGGYLTANWAIYQAKVHLQAISEQHAIHCVFFDGRGGPPARGGGNTHNFYRALTTTLPQRELQLTLQGQTISTNFGTLAAAQYNIGQLYTAGLADLDQPAQAMPKSDQLLLEELSTLSADYYQQLIHHAKFLPYLEHITPMPYFGELNIASRPPRRSQQGPLSLDNLRAITFV</sequence>
<feature type="non-terminal residue" evidence="1">
    <location>
        <position position="381"/>
    </location>
</feature>
<dbReference type="SUPFAM" id="SSF51621">
    <property type="entry name" value="Phosphoenolpyruvate/pyruvate domain"/>
    <property type="match status" value="1"/>
</dbReference>
<dbReference type="GO" id="GO:0008964">
    <property type="term" value="F:phosphoenolpyruvate carboxylase activity"/>
    <property type="evidence" value="ECO:0007669"/>
    <property type="project" value="InterPro"/>
</dbReference>